<dbReference type="Proteomes" id="UP000001741">
    <property type="component" value="Chromosome"/>
</dbReference>
<proteinExistence type="predicted"/>
<evidence type="ECO:0000313" key="1">
    <source>
        <dbReference type="EMBL" id="CAP01207.1"/>
    </source>
</evidence>
<organism evidence="1 2">
    <name type="scientific">Acinetobacter baumannii (strain SDF)</name>
    <dbReference type="NCBI Taxonomy" id="509170"/>
    <lineage>
        <taxon>Bacteria</taxon>
        <taxon>Pseudomonadati</taxon>
        <taxon>Pseudomonadota</taxon>
        <taxon>Gammaproteobacteria</taxon>
        <taxon>Moraxellales</taxon>
        <taxon>Moraxellaceae</taxon>
        <taxon>Acinetobacter</taxon>
        <taxon>Acinetobacter calcoaceticus/baumannii complex</taxon>
    </lineage>
</organism>
<name>B0VPH4_ACIBS</name>
<accession>B0VPH4</accession>
<reference evidence="1 2" key="1">
    <citation type="journal article" date="2008" name="PLoS ONE">
        <title>Comparative analysis of Acinetobacters: three genomes for three lifestyles.</title>
        <authorList>
            <person name="Vallenet D."/>
            <person name="Nordmann P."/>
            <person name="Barbe V."/>
            <person name="Poirel L."/>
            <person name="Mangenot S."/>
            <person name="Bataille E."/>
            <person name="Dossat C."/>
            <person name="Gas S."/>
            <person name="Kreimeyer A."/>
            <person name="Lenoble P."/>
            <person name="Oztas S."/>
            <person name="Poulain J."/>
            <person name="Segurens B."/>
            <person name="Robert C."/>
            <person name="Abergel C."/>
            <person name="Claverie J.M."/>
            <person name="Raoult D."/>
            <person name="Medigue C."/>
            <person name="Weissenbach J."/>
            <person name="Cruveiller S."/>
        </authorList>
    </citation>
    <scope>NUCLEOTIDE SEQUENCE [LARGE SCALE GENOMIC DNA]</scope>
    <source>
        <strain evidence="1 2">SDF</strain>
    </source>
</reference>
<sequence length="102" mass="11860">MSEIRPYIHMELSPEEQQIILERRAEEAHIAATEAFQIKALNVANLWMQWSEKEGSGLTLSTFQSSYEFNYLEADLPLMYEAVKKIMQVVHSLQVPREKSQC</sequence>
<dbReference type="BioCyc" id="ABAU509170:GCL9-1540-MONOMER"/>
<dbReference type="HOGENOM" id="CLU_2271250_0_0_6"/>
<dbReference type="AlphaFoldDB" id="B0VPH4"/>
<dbReference type="EMBL" id="CU468230">
    <property type="protein sequence ID" value="CAP01207.1"/>
    <property type="molecule type" value="Genomic_DNA"/>
</dbReference>
<protein>
    <submittedName>
        <fullName evidence="1">Uncharacterized protein</fullName>
    </submittedName>
</protein>
<evidence type="ECO:0000313" key="2">
    <source>
        <dbReference type="Proteomes" id="UP000001741"/>
    </source>
</evidence>
<dbReference type="KEGG" id="abm:ABSDF1870"/>
<gene>
    <name evidence="1" type="ordered locus">ABSDF1870</name>
</gene>